<dbReference type="InterPro" id="IPR023299">
    <property type="entry name" value="ATPase_P-typ_cyto_dom_N"/>
</dbReference>
<dbReference type="InterPro" id="IPR008250">
    <property type="entry name" value="ATPase_P-typ_transduc_dom_A_sf"/>
</dbReference>
<dbReference type="Gene3D" id="3.40.50.1000">
    <property type="entry name" value="HAD superfamily/HAD-like"/>
    <property type="match status" value="1"/>
</dbReference>
<gene>
    <name evidence="12" type="ORF">ETSY2_30130</name>
</gene>
<dbReference type="NCBIfam" id="TIGR01525">
    <property type="entry name" value="ATPase-IB_hvy"/>
    <property type="match status" value="1"/>
</dbReference>
<dbReference type="GO" id="GO:0055070">
    <property type="term" value="P:copper ion homeostasis"/>
    <property type="evidence" value="ECO:0007669"/>
    <property type="project" value="TreeGrafter"/>
</dbReference>
<dbReference type="NCBIfam" id="TIGR01494">
    <property type="entry name" value="ATPase_P-type"/>
    <property type="match status" value="1"/>
</dbReference>
<feature type="transmembrane region" description="Helical" evidence="10">
    <location>
        <begin position="109"/>
        <end position="129"/>
    </location>
</feature>
<dbReference type="SFLD" id="SFLDS00003">
    <property type="entry name" value="Haloacid_Dehalogenase"/>
    <property type="match status" value="1"/>
</dbReference>
<dbReference type="GO" id="GO:0005886">
    <property type="term" value="C:plasma membrane"/>
    <property type="evidence" value="ECO:0007669"/>
    <property type="project" value="UniProtKB-SubCell"/>
</dbReference>
<accession>W4M224</accession>
<dbReference type="PATRIC" id="fig|1429439.4.peg.5114"/>
<dbReference type="Proteomes" id="UP000019140">
    <property type="component" value="Unassembled WGS sequence"/>
</dbReference>
<organism evidence="12 13">
    <name type="scientific">Candidatus Entotheonella gemina</name>
    <dbReference type="NCBI Taxonomy" id="1429439"/>
    <lineage>
        <taxon>Bacteria</taxon>
        <taxon>Pseudomonadati</taxon>
        <taxon>Nitrospinota/Tectimicrobiota group</taxon>
        <taxon>Candidatus Tectimicrobiota</taxon>
        <taxon>Candidatus Entotheonellia</taxon>
        <taxon>Candidatus Entotheonellales</taxon>
        <taxon>Candidatus Entotheonellaceae</taxon>
        <taxon>Candidatus Entotheonella</taxon>
    </lineage>
</organism>
<keyword evidence="5 10" id="KW-0547">Nucleotide-binding</keyword>
<dbReference type="Pfam" id="PF00702">
    <property type="entry name" value="Hydrolase"/>
    <property type="match status" value="1"/>
</dbReference>
<dbReference type="PRINTS" id="PR00119">
    <property type="entry name" value="CATATPASE"/>
</dbReference>
<feature type="transmembrane region" description="Helical" evidence="10">
    <location>
        <begin position="628"/>
        <end position="645"/>
    </location>
</feature>
<evidence type="ECO:0000256" key="10">
    <source>
        <dbReference type="RuleBase" id="RU362081"/>
    </source>
</evidence>
<dbReference type="GO" id="GO:0043682">
    <property type="term" value="F:P-type divalent copper transporter activity"/>
    <property type="evidence" value="ECO:0007669"/>
    <property type="project" value="TreeGrafter"/>
</dbReference>
<evidence type="ECO:0000313" key="12">
    <source>
        <dbReference type="EMBL" id="ETX04203.1"/>
    </source>
</evidence>
<dbReference type="SUPFAM" id="SSF81653">
    <property type="entry name" value="Calcium ATPase, transduction domain A"/>
    <property type="match status" value="1"/>
</dbReference>
<dbReference type="InterPro" id="IPR018303">
    <property type="entry name" value="ATPase_P-typ_P_site"/>
</dbReference>
<evidence type="ECO:0000256" key="6">
    <source>
        <dbReference type="ARBA" id="ARBA00022840"/>
    </source>
</evidence>
<dbReference type="Gene3D" id="2.70.150.10">
    <property type="entry name" value="Calcium-transporting ATPase, cytoplasmic transduction domain A"/>
    <property type="match status" value="1"/>
</dbReference>
<keyword evidence="10" id="KW-1003">Cell membrane</keyword>
<feature type="transmembrane region" description="Helical" evidence="10">
    <location>
        <begin position="601"/>
        <end position="622"/>
    </location>
</feature>
<dbReference type="AlphaFoldDB" id="W4M224"/>
<evidence type="ECO:0000256" key="7">
    <source>
        <dbReference type="ARBA" id="ARBA00022967"/>
    </source>
</evidence>
<comment type="similarity">
    <text evidence="2 10">Belongs to the cation transport ATPase (P-type) (TC 3.A.3) family. Type IB subfamily.</text>
</comment>
<comment type="caution">
    <text evidence="12">The sequence shown here is derived from an EMBL/GenBank/DDBJ whole genome shotgun (WGS) entry which is preliminary data.</text>
</comment>
<evidence type="ECO:0000313" key="13">
    <source>
        <dbReference type="Proteomes" id="UP000019140"/>
    </source>
</evidence>
<keyword evidence="13" id="KW-1185">Reference proteome</keyword>
<keyword evidence="3 10" id="KW-0812">Transmembrane</keyword>
<dbReference type="PROSITE" id="PS00154">
    <property type="entry name" value="ATPASE_E1_E2"/>
    <property type="match status" value="1"/>
</dbReference>
<keyword evidence="6 10" id="KW-0067">ATP-binding</keyword>
<keyword evidence="9 10" id="KW-0472">Membrane</keyword>
<evidence type="ECO:0000256" key="9">
    <source>
        <dbReference type="ARBA" id="ARBA00023136"/>
    </source>
</evidence>
<evidence type="ECO:0000256" key="5">
    <source>
        <dbReference type="ARBA" id="ARBA00022741"/>
    </source>
</evidence>
<sequence length="658" mass="72327">LRFEPHRRLRDIFNLRMRRRRNWVKLLKSSPASVQPDMVAIGQATDRKLAVAMVTLGLRAVGSFGFPLLTLLSWPGNIYLASIFIRLVWQEWQTERKVGVNAISAANLSFMPLVGYAIPVTLYYVLVFFSRKLLLKTRNKSRQELVNIFGDTPRHVWVKRGDLEVQMPFEQLQVDEIVVVHAGEIIPADGTIVEGMASIDQHRLTGEAQPVELGVGDAVLAATTVLSGSLCIAVTQAGTETIAAQVGAILNQTADYRSPMEFQGEKLTDTMALPMLTASALSLPVLGPMRSLAAITGVPGYHLHVTAPISLLNFLKLAAANGILVKDGRALEILPSIDTVVFDKTGTLTEDIPHVSAIHCSHGYDESEVLRLAAAAEYRQTHPIARAILHAADQRQLTVPPIQEAAYEIGYGIQVALDGQQVRVGSERFMNVLAIKIPPELDYMQARSAEHGASLVYVALDDEVCGAIELRPSIRPEAGQIIRHLQQHQIEVVIISGDHEQPTEQLADALGIDRYFAETLPERKAELVSELQQAGKKVCFVGDGINDAVALKQADISISLSGASSIATDTAEVVLMDGRLNQLTPLFDLSRELKRNMRMNYIESCMPFIFCVGGVLVFSFTISTTMTLNYLLLNVGIFNTMWPSLKYRLKQAKSCMVS</sequence>
<keyword evidence="7" id="KW-1278">Translocase</keyword>
<dbReference type="SFLD" id="SFLDF00027">
    <property type="entry name" value="p-type_atpase"/>
    <property type="match status" value="1"/>
</dbReference>
<dbReference type="Pfam" id="PF00122">
    <property type="entry name" value="E1-E2_ATPase"/>
    <property type="match status" value="1"/>
</dbReference>
<dbReference type="InterPro" id="IPR027256">
    <property type="entry name" value="P-typ_ATPase_IB"/>
</dbReference>
<dbReference type="PANTHER" id="PTHR43520:SF8">
    <property type="entry name" value="P-TYPE CU(+) TRANSPORTER"/>
    <property type="match status" value="1"/>
</dbReference>
<reference evidence="12 13" key="1">
    <citation type="journal article" date="2014" name="Nature">
        <title>An environmental bacterial taxon with a large and distinct metabolic repertoire.</title>
        <authorList>
            <person name="Wilson M.C."/>
            <person name="Mori T."/>
            <person name="Ruckert C."/>
            <person name="Uria A.R."/>
            <person name="Helf M.J."/>
            <person name="Takada K."/>
            <person name="Gernert C."/>
            <person name="Steffens U.A."/>
            <person name="Heycke N."/>
            <person name="Schmitt S."/>
            <person name="Rinke C."/>
            <person name="Helfrich E.J."/>
            <person name="Brachmann A.O."/>
            <person name="Gurgui C."/>
            <person name="Wakimoto T."/>
            <person name="Kracht M."/>
            <person name="Crusemann M."/>
            <person name="Hentschel U."/>
            <person name="Abe I."/>
            <person name="Matsunaga S."/>
            <person name="Kalinowski J."/>
            <person name="Takeyama H."/>
            <person name="Piel J."/>
        </authorList>
    </citation>
    <scope>NUCLEOTIDE SEQUENCE [LARGE SCALE GENOMIC DNA]</scope>
    <source>
        <strain evidence="13">TSY2</strain>
    </source>
</reference>
<evidence type="ECO:0000256" key="8">
    <source>
        <dbReference type="ARBA" id="ARBA00022989"/>
    </source>
</evidence>
<evidence type="ECO:0000256" key="1">
    <source>
        <dbReference type="ARBA" id="ARBA00004127"/>
    </source>
</evidence>
<comment type="caution">
    <text evidence="10">Lacks conserved residue(s) required for the propagation of feature annotation.</text>
</comment>
<keyword evidence="8 10" id="KW-1133">Transmembrane helix</keyword>
<comment type="subcellular location">
    <subcellularLocation>
        <location evidence="10">Cell membrane</location>
    </subcellularLocation>
    <subcellularLocation>
        <location evidence="1">Endomembrane system</location>
        <topology evidence="1">Multi-pass membrane protein</topology>
    </subcellularLocation>
</comment>
<keyword evidence="4 10" id="KW-0479">Metal-binding</keyword>
<feature type="domain" description="P-type ATPase A" evidence="11">
    <location>
        <begin position="152"/>
        <end position="246"/>
    </location>
</feature>
<dbReference type="PANTHER" id="PTHR43520">
    <property type="entry name" value="ATP7, ISOFORM B"/>
    <property type="match status" value="1"/>
</dbReference>
<dbReference type="InterPro" id="IPR023214">
    <property type="entry name" value="HAD_sf"/>
</dbReference>
<dbReference type="InterPro" id="IPR036412">
    <property type="entry name" value="HAD-like_sf"/>
</dbReference>
<evidence type="ECO:0000256" key="4">
    <source>
        <dbReference type="ARBA" id="ARBA00022723"/>
    </source>
</evidence>
<evidence type="ECO:0000259" key="11">
    <source>
        <dbReference type="Pfam" id="PF00122"/>
    </source>
</evidence>
<dbReference type="EMBL" id="AZHX01001277">
    <property type="protein sequence ID" value="ETX04203.1"/>
    <property type="molecule type" value="Genomic_DNA"/>
</dbReference>
<dbReference type="InterPro" id="IPR001757">
    <property type="entry name" value="P_typ_ATPase"/>
</dbReference>
<dbReference type="SFLD" id="SFLDG00002">
    <property type="entry name" value="C1.7:_P-type_atpase_like"/>
    <property type="match status" value="1"/>
</dbReference>
<name>W4M224_9BACT</name>
<evidence type="ECO:0000256" key="2">
    <source>
        <dbReference type="ARBA" id="ARBA00006024"/>
    </source>
</evidence>
<dbReference type="InterPro" id="IPR044492">
    <property type="entry name" value="P_typ_ATPase_HD_dom"/>
</dbReference>
<dbReference type="InterPro" id="IPR059000">
    <property type="entry name" value="ATPase_P-type_domA"/>
</dbReference>
<dbReference type="GO" id="GO:0012505">
    <property type="term" value="C:endomembrane system"/>
    <property type="evidence" value="ECO:0007669"/>
    <property type="project" value="UniProtKB-SubCell"/>
</dbReference>
<dbReference type="GO" id="GO:0005507">
    <property type="term" value="F:copper ion binding"/>
    <property type="evidence" value="ECO:0007669"/>
    <property type="project" value="TreeGrafter"/>
</dbReference>
<dbReference type="Gene3D" id="3.40.1110.10">
    <property type="entry name" value="Calcium-transporting ATPase, cytoplasmic domain N"/>
    <property type="match status" value="1"/>
</dbReference>
<dbReference type="HOGENOM" id="CLU_001771_6_3_7"/>
<feature type="non-terminal residue" evidence="12">
    <location>
        <position position="1"/>
    </location>
</feature>
<dbReference type="PRINTS" id="PR00120">
    <property type="entry name" value="HATPASE"/>
</dbReference>
<protein>
    <recommendedName>
        <fullName evidence="11">P-type ATPase A domain-containing protein</fullName>
    </recommendedName>
</protein>
<proteinExistence type="inferred from homology"/>
<dbReference type="SUPFAM" id="SSF56784">
    <property type="entry name" value="HAD-like"/>
    <property type="match status" value="1"/>
</dbReference>
<dbReference type="GO" id="GO:0016887">
    <property type="term" value="F:ATP hydrolysis activity"/>
    <property type="evidence" value="ECO:0007669"/>
    <property type="project" value="InterPro"/>
</dbReference>
<dbReference type="GO" id="GO:0005524">
    <property type="term" value="F:ATP binding"/>
    <property type="evidence" value="ECO:0007669"/>
    <property type="project" value="UniProtKB-UniRule"/>
</dbReference>
<evidence type="ECO:0000256" key="3">
    <source>
        <dbReference type="ARBA" id="ARBA00022692"/>
    </source>
</evidence>